<gene>
    <name evidence="3" type="primary">epsF_2</name>
    <name evidence="3" type="ORF">BHLFYP23_01614</name>
</gene>
<reference evidence="3" key="1">
    <citation type="submission" date="2019-11" db="EMBL/GenBank/DDBJ databases">
        <authorList>
            <person name="Feng L."/>
        </authorList>
    </citation>
    <scope>NUCLEOTIDE SEQUENCE</scope>
    <source>
        <strain evidence="3">BhanseniiLFYP23</strain>
    </source>
</reference>
<dbReference type="Pfam" id="PF13439">
    <property type="entry name" value="Glyco_transf_4"/>
    <property type="match status" value="1"/>
</dbReference>
<dbReference type="InterPro" id="IPR050194">
    <property type="entry name" value="Glycosyltransferase_grp1"/>
</dbReference>
<dbReference type="PANTHER" id="PTHR45947">
    <property type="entry name" value="SULFOQUINOVOSYL TRANSFERASE SQD2"/>
    <property type="match status" value="1"/>
</dbReference>
<dbReference type="EMBL" id="CACRSY010000005">
    <property type="protein sequence ID" value="VYS79988.1"/>
    <property type="molecule type" value="Genomic_DNA"/>
</dbReference>
<dbReference type="PANTHER" id="PTHR45947:SF3">
    <property type="entry name" value="SULFOQUINOVOSYL TRANSFERASE SQD2"/>
    <property type="match status" value="1"/>
</dbReference>
<dbReference type="AlphaFoldDB" id="A0A6N2RHV6"/>
<feature type="domain" description="Glycosyltransferase subfamily 4-like N-terminal" evidence="2">
    <location>
        <begin position="23"/>
        <end position="180"/>
    </location>
</feature>
<dbReference type="SUPFAM" id="SSF53756">
    <property type="entry name" value="UDP-Glycosyltransferase/glycogen phosphorylase"/>
    <property type="match status" value="1"/>
</dbReference>
<keyword evidence="3" id="KW-0328">Glycosyltransferase</keyword>
<dbReference type="InterPro" id="IPR001296">
    <property type="entry name" value="Glyco_trans_1"/>
</dbReference>
<dbReference type="EC" id="2.4.-.-" evidence="3"/>
<name>A0A6N2RHV6_BLAHA</name>
<dbReference type="Pfam" id="PF00534">
    <property type="entry name" value="Glycos_transf_1"/>
    <property type="match status" value="1"/>
</dbReference>
<dbReference type="GO" id="GO:0016757">
    <property type="term" value="F:glycosyltransferase activity"/>
    <property type="evidence" value="ECO:0007669"/>
    <property type="project" value="UniProtKB-KW"/>
</dbReference>
<dbReference type="Gene3D" id="3.40.50.2000">
    <property type="entry name" value="Glycogen Phosphorylase B"/>
    <property type="match status" value="2"/>
</dbReference>
<evidence type="ECO:0000313" key="3">
    <source>
        <dbReference type="EMBL" id="VYS79988.1"/>
    </source>
</evidence>
<protein>
    <submittedName>
        <fullName evidence="3">Glycosyltransferase EpsF</fullName>
        <ecNumber evidence="3">2.4.-.-</ecNumber>
    </submittedName>
</protein>
<sequence length="375" mass="43177">MKKMELNKEPVRVLQCTSQLSAGGVQSFLLNYSAHMDKTKIVFDYVVQTDEKCEYDDIVEKDGSIIHHVTSMNISIKSYMNDLYKILKEHPEYQIVHANLNFRNIFSLLAAKKAGVKVRISHSHSNYAAESILKKIRRWVFRILLPLAATDYWACSELAGTCLYGKSKNVKVIHNAIETEKFLYSEIIREEIRKKMDIESKEVWLHVGMFGKVKNHDFLIDLFAVYLKKNPETVLILCGDGEEKVNIENKVKNYNIADKVYFMGKINNVCDFYNVADVMLCTSLYEGLPLVCIEAQASGCAIVASNAVPKEALWNENTIQCEDWNFDKWEIAIKTLLKCQIDRKQININCKHAGYDINTEAQKLEKKYLELYEGR</sequence>
<dbReference type="InterPro" id="IPR028098">
    <property type="entry name" value="Glyco_trans_4-like_N"/>
</dbReference>
<feature type="domain" description="Glycosyl transferase family 1" evidence="1">
    <location>
        <begin position="189"/>
        <end position="349"/>
    </location>
</feature>
<accession>A0A6N2RHV6</accession>
<organism evidence="3">
    <name type="scientific">Blautia hansenii</name>
    <name type="common">Ruminococcus hansenii</name>
    <dbReference type="NCBI Taxonomy" id="1322"/>
    <lineage>
        <taxon>Bacteria</taxon>
        <taxon>Bacillati</taxon>
        <taxon>Bacillota</taxon>
        <taxon>Clostridia</taxon>
        <taxon>Lachnospirales</taxon>
        <taxon>Lachnospiraceae</taxon>
        <taxon>Blautia</taxon>
    </lineage>
</organism>
<proteinExistence type="predicted"/>
<keyword evidence="3" id="KW-0808">Transferase</keyword>
<evidence type="ECO:0000259" key="1">
    <source>
        <dbReference type="Pfam" id="PF00534"/>
    </source>
</evidence>
<evidence type="ECO:0000259" key="2">
    <source>
        <dbReference type="Pfam" id="PF13439"/>
    </source>
</evidence>